<dbReference type="EMBL" id="JACRSY010000009">
    <property type="protein sequence ID" value="MBC8579250.1"/>
    <property type="molecule type" value="Genomic_DNA"/>
</dbReference>
<comment type="caution">
    <text evidence="2">The sequence shown here is derived from an EMBL/GenBank/DDBJ whole genome shotgun (WGS) entry which is preliminary data.</text>
</comment>
<gene>
    <name evidence="2" type="ORF">H8718_06890</name>
</gene>
<evidence type="ECO:0000313" key="2">
    <source>
        <dbReference type="EMBL" id="MBC8579250.1"/>
    </source>
</evidence>
<dbReference type="Gene3D" id="1.10.1220.10">
    <property type="entry name" value="Met repressor-like"/>
    <property type="match status" value="1"/>
</dbReference>
<dbReference type="Proteomes" id="UP000655830">
    <property type="component" value="Unassembled WGS sequence"/>
</dbReference>
<dbReference type="SUPFAM" id="SSF47598">
    <property type="entry name" value="Ribbon-helix-helix"/>
    <property type="match status" value="1"/>
</dbReference>
<proteinExistence type="predicted"/>
<reference evidence="2" key="1">
    <citation type="submission" date="2020-08" db="EMBL/GenBank/DDBJ databases">
        <title>Genome public.</title>
        <authorList>
            <person name="Liu C."/>
            <person name="Sun Q."/>
        </authorList>
    </citation>
    <scope>NUCLEOTIDE SEQUENCE</scope>
    <source>
        <strain evidence="2">NSJ-12</strain>
    </source>
</reference>
<dbReference type="InterPro" id="IPR010985">
    <property type="entry name" value="Ribbon_hlx_hlx"/>
</dbReference>
<dbReference type="InterPro" id="IPR013321">
    <property type="entry name" value="Arc_rbn_hlx_hlx"/>
</dbReference>
<dbReference type="Pfam" id="PF07878">
    <property type="entry name" value="RHH_5"/>
    <property type="match status" value="1"/>
</dbReference>
<sequence>MAIDKETQVSASVVLDKNIYEQLKEICKKEKRSVSSQVALLVEDYVKNKSKSKK</sequence>
<dbReference type="InterPro" id="IPR012869">
    <property type="entry name" value="RHH_5"/>
</dbReference>
<dbReference type="GO" id="GO:0006355">
    <property type="term" value="P:regulation of DNA-templated transcription"/>
    <property type="evidence" value="ECO:0007669"/>
    <property type="project" value="InterPro"/>
</dbReference>
<evidence type="ECO:0000313" key="3">
    <source>
        <dbReference type="Proteomes" id="UP000655830"/>
    </source>
</evidence>
<protein>
    <recommendedName>
        <fullName evidence="1">CopG-like ribbon-helix-helix domain-containing protein</fullName>
    </recommendedName>
</protein>
<name>A0A926EHU1_9FIRM</name>
<keyword evidence="3" id="KW-1185">Reference proteome</keyword>
<feature type="domain" description="CopG-like ribbon-helix-helix" evidence="1">
    <location>
        <begin position="13"/>
        <end position="48"/>
    </location>
</feature>
<evidence type="ECO:0000259" key="1">
    <source>
        <dbReference type="Pfam" id="PF07878"/>
    </source>
</evidence>
<dbReference type="RefSeq" id="WP_249332391.1">
    <property type="nucleotide sequence ID" value="NZ_JACRSY010000009.1"/>
</dbReference>
<organism evidence="2 3">
    <name type="scientific">Zhenhengia yiwuensis</name>
    <dbReference type="NCBI Taxonomy" id="2763666"/>
    <lineage>
        <taxon>Bacteria</taxon>
        <taxon>Bacillati</taxon>
        <taxon>Bacillota</taxon>
        <taxon>Clostridia</taxon>
        <taxon>Lachnospirales</taxon>
        <taxon>Lachnospiraceae</taxon>
        <taxon>Zhenhengia</taxon>
    </lineage>
</organism>
<accession>A0A926EHU1</accession>
<dbReference type="AlphaFoldDB" id="A0A926EHU1"/>